<name>A0ABY4RSX8_9BACL</name>
<organism evidence="2 3">
    <name type="scientific">Paenibacillus konkukensis</name>
    <dbReference type="NCBI Taxonomy" id="2020716"/>
    <lineage>
        <taxon>Bacteria</taxon>
        <taxon>Bacillati</taxon>
        <taxon>Bacillota</taxon>
        <taxon>Bacilli</taxon>
        <taxon>Bacillales</taxon>
        <taxon>Paenibacillaceae</taxon>
        <taxon>Paenibacillus</taxon>
    </lineage>
</organism>
<reference evidence="2" key="2">
    <citation type="journal article" date="2021" name="J Anim Sci Technol">
        <title>Complete genome sequence of Paenibacillus konkukensis sp. nov. SK3146 as a potential probiotic strain.</title>
        <authorList>
            <person name="Jung H.I."/>
            <person name="Park S."/>
            <person name="Niu K.M."/>
            <person name="Lee S.W."/>
            <person name="Kothari D."/>
            <person name="Yi K.J."/>
            <person name="Kim S.K."/>
        </authorList>
    </citation>
    <scope>NUCLEOTIDE SEQUENCE</scope>
    <source>
        <strain evidence="2">SK3146</strain>
    </source>
</reference>
<protein>
    <submittedName>
        <fullName evidence="2">Aminoglycoside 3'-phosphotransferase</fullName>
        <ecNumber evidence="2">2.7.1.95</ecNumber>
    </submittedName>
</protein>
<dbReference type="GO" id="GO:0008910">
    <property type="term" value="F:kanamycin kinase activity"/>
    <property type="evidence" value="ECO:0007669"/>
    <property type="project" value="UniProtKB-EC"/>
</dbReference>
<dbReference type="InterPro" id="IPR002575">
    <property type="entry name" value="Aminoglycoside_PTrfase"/>
</dbReference>
<evidence type="ECO:0000259" key="1">
    <source>
        <dbReference type="Pfam" id="PF01636"/>
    </source>
</evidence>
<reference evidence="2" key="1">
    <citation type="submission" date="2018-02" db="EMBL/GenBank/DDBJ databases">
        <authorList>
            <person name="Kim S.-K."/>
            <person name="Jung H.-I."/>
            <person name="Lee S.-W."/>
        </authorList>
    </citation>
    <scope>NUCLEOTIDE SEQUENCE</scope>
    <source>
        <strain evidence="2">SK3146</strain>
    </source>
</reference>
<dbReference type="Proteomes" id="UP001057134">
    <property type="component" value="Chromosome"/>
</dbReference>
<gene>
    <name evidence="2" type="primary">aphA</name>
    <name evidence="2" type="ORF">SK3146_04948</name>
</gene>
<keyword evidence="2" id="KW-0808">Transferase</keyword>
<dbReference type="SUPFAM" id="SSF56112">
    <property type="entry name" value="Protein kinase-like (PK-like)"/>
    <property type="match status" value="1"/>
</dbReference>
<dbReference type="InterPro" id="IPR051678">
    <property type="entry name" value="AGP_Transferase"/>
</dbReference>
<dbReference type="PANTHER" id="PTHR21310">
    <property type="entry name" value="AMINOGLYCOSIDE PHOSPHOTRANSFERASE-RELATED-RELATED"/>
    <property type="match status" value="1"/>
</dbReference>
<accession>A0ABY4RSX8</accession>
<evidence type="ECO:0000313" key="3">
    <source>
        <dbReference type="Proteomes" id="UP001057134"/>
    </source>
</evidence>
<sequence>MPPILLREIPREIIEHSGTVKSIRFPRQGHTSDVGIIECAHGRFVLKRAKGEQYCAWLSKEVGVLACLHSGAALPVPRVYRFVEQKEESQSWALLQCFEGETLREALTKENSADKKQELIFRFGASLAQIHAALCPEALVGDADWLDDMLRKAEFNLARYATDGTAELLELLKRSKPAPIENTLIHGDFTLDNALVHDGSITGIIDWSGGAFGDPRYDVSLAVRPKPGAMETDAEREAFFEGYGRKIISEREYRYFENGLYEFF</sequence>
<proteinExistence type="predicted"/>
<dbReference type="Pfam" id="PF01636">
    <property type="entry name" value="APH"/>
    <property type="match status" value="1"/>
</dbReference>
<keyword evidence="3" id="KW-1185">Reference proteome</keyword>
<dbReference type="InterPro" id="IPR011009">
    <property type="entry name" value="Kinase-like_dom_sf"/>
</dbReference>
<feature type="domain" description="Aminoglycoside phosphotransferase" evidence="1">
    <location>
        <begin position="27"/>
        <end position="248"/>
    </location>
</feature>
<dbReference type="EC" id="2.7.1.95" evidence="2"/>
<dbReference type="Gene3D" id="3.90.1200.10">
    <property type="match status" value="1"/>
</dbReference>
<dbReference type="EMBL" id="CP027059">
    <property type="protein sequence ID" value="UQZ85659.1"/>
    <property type="molecule type" value="Genomic_DNA"/>
</dbReference>
<evidence type="ECO:0000313" key="2">
    <source>
        <dbReference type="EMBL" id="UQZ85659.1"/>
    </source>
</evidence>